<dbReference type="AlphaFoldDB" id="A0A9X7P6L7"/>
<dbReference type="Pfam" id="PF01799">
    <property type="entry name" value="Fer2_2"/>
    <property type="match status" value="1"/>
</dbReference>
<proteinExistence type="predicted"/>
<dbReference type="GO" id="GO:0046872">
    <property type="term" value="F:metal ion binding"/>
    <property type="evidence" value="ECO:0007669"/>
    <property type="project" value="UniProtKB-KW"/>
</dbReference>
<dbReference type="InterPro" id="IPR012675">
    <property type="entry name" value="Beta-grasp_dom_sf"/>
</dbReference>
<dbReference type="SUPFAM" id="SSF47741">
    <property type="entry name" value="CO dehydrogenase ISP C-domain like"/>
    <property type="match status" value="1"/>
</dbReference>
<dbReference type="InterPro" id="IPR002888">
    <property type="entry name" value="2Fe-2S-bd"/>
</dbReference>
<dbReference type="Gene3D" id="1.10.150.120">
    <property type="entry name" value="[2Fe-2S]-binding domain"/>
    <property type="match status" value="1"/>
</dbReference>
<dbReference type="InterPro" id="IPR036884">
    <property type="entry name" value="2Fe-2S-bd_dom_sf"/>
</dbReference>
<dbReference type="GO" id="GO:0016491">
    <property type="term" value="F:oxidoreductase activity"/>
    <property type="evidence" value="ECO:0007669"/>
    <property type="project" value="UniProtKB-KW"/>
</dbReference>
<dbReference type="GO" id="GO:0051537">
    <property type="term" value="F:2 iron, 2 sulfur cluster binding"/>
    <property type="evidence" value="ECO:0007669"/>
    <property type="project" value="UniProtKB-KW"/>
</dbReference>
<dbReference type="InterPro" id="IPR036010">
    <property type="entry name" value="2Fe-2S_ferredoxin-like_sf"/>
</dbReference>
<keyword evidence="1" id="KW-0001">2Fe-2S</keyword>
<dbReference type="PROSITE" id="PS51085">
    <property type="entry name" value="2FE2S_FER_2"/>
    <property type="match status" value="1"/>
</dbReference>
<evidence type="ECO:0000259" key="7">
    <source>
        <dbReference type="PROSITE" id="PS51085"/>
    </source>
</evidence>
<dbReference type="FunFam" id="3.10.20.30:FF:000020">
    <property type="entry name" value="Xanthine dehydrogenase iron-sulfur subunit"/>
    <property type="match status" value="1"/>
</dbReference>
<dbReference type="InterPro" id="IPR051452">
    <property type="entry name" value="Diverse_Oxidoreductases"/>
</dbReference>
<evidence type="ECO:0000256" key="2">
    <source>
        <dbReference type="ARBA" id="ARBA00022723"/>
    </source>
</evidence>
<accession>A0A9X7P6L7</accession>
<evidence type="ECO:0000256" key="6">
    <source>
        <dbReference type="ARBA" id="ARBA00060707"/>
    </source>
</evidence>
<organism evidence="8 9">
    <name type="scientific">Neomoorella stamsii</name>
    <dbReference type="NCBI Taxonomy" id="1266720"/>
    <lineage>
        <taxon>Bacteria</taxon>
        <taxon>Bacillati</taxon>
        <taxon>Bacillota</taxon>
        <taxon>Clostridia</taxon>
        <taxon>Neomoorellales</taxon>
        <taxon>Neomoorellaceae</taxon>
        <taxon>Neomoorella</taxon>
    </lineage>
</organism>
<dbReference type="EMBL" id="PVXL01000040">
    <property type="protein sequence ID" value="PRR73435.1"/>
    <property type="molecule type" value="Genomic_DNA"/>
</dbReference>
<reference evidence="8 9" key="1">
    <citation type="submission" date="2018-03" db="EMBL/GenBank/DDBJ databases">
        <title>Genome sequence of Moorella stamsii DSM 26217.</title>
        <authorList>
            <person name="Poehlein A."/>
            <person name="Daniel R."/>
        </authorList>
    </citation>
    <scope>NUCLEOTIDE SEQUENCE [LARGE SCALE GENOMIC DNA]</scope>
    <source>
        <strain evidence="9">DSM 26217</strain>
    </source>
</reference>
<evidence type="ECO:0000256" key="4">
    <source>
        <dbReference type="ARBA" id="ARBA00023004"/>
    </source>
</evidence>
<dbReference type="PROSITE" id="PS00197">
    <property type="entry name" value="2FE2S_FER_1"/>
    <property type="match status" value="1"/>
</dbReference>
<comment type="caution">
    <text evidence="8">The sequence shown here is derived from an EMBL/GenBank/DDBJ whole genome shotgun (WGS) entry which is preliminary data.</text>
</comment>
<evidence type="ECO:0000313" key="8">
    <source>
        <dbReference type="EMBL" id="PRR73435.1"/>
    </source>
</evidence>
<evidence type="ECO:0000256" key="5">
    <source>
        <dbReference type="ARBA" id="ARBA00023014"/>
    </source>
</evidence>
<keyword evidence="5" id="KW-0411">Iron-sulfur</keyword>
<dbReference type="CDD" id="cd00207">
    <property type="entry name" value="fer2"/>
    <property type="match status" value="1"/>
</dbReference>
<evidence type="ECO:0000256" key="3">
    <source>
        <dbReference type="ARBA" id="ARBA00023002"/>
    </source>
</evidence>
<evidence type="ECO:0000256" key="1">
    <source>
        <dbReference type="ARBA" id="ARBA00022714"/>
    </source>
</evidence>
<keyword evidence="4" id="KW-0408">Iron</keyword>
<keyword evidence="3 8" id="KW-0560">Oxidoreductase</keyword>
<dbReference type="Proteomes" id="UP000239430">
    <property type="component" value="Unassembled WGS sequence"/>
</dbReference>
<dbReference type="SUPFAM" id="SSF54292">
    <property type="entry name" value="2Fe-2S ferredoxin-like"/>
    <property type="match status" value="1"/>
</dbReference>
<evidence type="ECO:0000313" key="9">
    <source>
        <dbReference type="Proteomes" id="UP000239430"/>
    </source>
</evidence>
<gene>
    <name evidence="8" type="primary">nicA</name>
    <name evidence="8" type="ORF">MOST_12830</name>
</gene>
<dbReference type="InterPro" id="IPR001041">
    <property type="entry name" value="2Fe-2S_ferredoxin-type"/>
</dbReference>
<comment type="pathway">
    <text evidence="6">Alkaloid degradation; nicotine degradation.</text>
</comment>
<keyword evidence="9" id="KW-1185">Reference proteome</keyword>
<dbReference type="InterPro" id="IPR006058">
    <property type="entry name" value="2Fe2S_fd_BS"/>
</dbReference>
<dbReference type="Gene3D" id="3.10.20.30">
    <property type="match status" value="1"/>
</dbReference>
<dbReference type="RefSeq" id="WP_054938071.1">
    <property type="nucleotide sequence ID" value="NZ_PVXL01000040.1"/>
</dbReference>
<dbReference type="PANTHER" id="PTHR44379">
    <property type="entry name" value="OXIDOREDUCTASE WITH IRON-SULFUR SUBUNIT"/>
    <property type="match status" value="1"/>
</dbReference>
<dbReference type="Pfam" id="PF00111">
    <property type="entry name" value="Fer2"/>
    <property type="match status" value="1"/>
</dbReference>
<protein>
    <submittedName>
        <fullName evidence="8">Nicotinate dehydrogenase subunit A</fullName>
        <ecNumber evidence="8">1.17.2.1</ecNumber>
    </submittedName>
</protein>
<dbReference type="FunFam" id="1.10.150.120:FF:000003">
    <property type="entry name" value="Carbon monoxide dehydrogenase, small subunit"/>
    <property type="match status" value="1"/>
</dbReference>
<sequence length="160" mass="17522">MDRQWIKLKVNGKERQLYIKPNELLLNVLRNELGLMGAKYGCGIGECGACTVLVNGQAMLSCLILAVTMEGQEITTVEGLGDYDRLHPLQRSFLDHGAVQCGFCTSGMLLTAKALLDENPCPGEEEIREYLRGNLCRCTGYTAIVKAVKEAALITQVKEG</sequence>
<dbReference type="PANTHER" id="PTHR44379:SF5">
    <property type="entry name" value="OXIDOREDUCTASE WITH IRON-SULFUR SUBUNIT"/>
    <property type="match status" value="1"/>
</dbReference>
<feature type="domain" description="2Fe-2S ferredoxin-type" evidence="7">
    <location>
        <begin position="4"/>
        <end position="80"/>
    </location>
</feature>
<name>A0A9X7P6L7_9FIRM</name>
<dbReference type="EC" id="1.17.2.1" evidence="8"/>
<keyword evidence="2" id="KW-0479">Metal-binding</keyword>